<dbReference type="AlphaFoldDB" id="A0A9P5XJK6"/>
<feature type="region of interest" description="Disordered" evidence="3">
    <location>
        <begin position="797"/>
        <end position="855"/>
    </location>
</feature>
<organism evidence="6 7">
    <name type="scientific">Macrolepiota fuliginosa MF-IS2</name>
    <dbReference type="NCBI Taxonomy" id="1400762"/>
    <lineage>
        <taxon>Eukaryota</taxon>
        <taxon>Fungi</taxon>
        <taxon>Dikarya</taxon>
        <taxon>Basidiomycota</taxon>
        <taxon>Agaricomycotina</taxon>
        <taxon>Agaricomycetes</taxon>
        <taxon>Agaricomycetidae</taxon>
        <taxon>Agaricales</taxon>
        <taxon>Agaricineae</taxon>
        <taxon>Agaricaceae</taxon>
        <taxon>Macrolepiota</taxon>
    </lineage>
</organism>
<feature type="compositionally biased region" description="Low complexity" evidence="3">
    <location>
        <begin position="885"/>
        <end position="901"/>
    </location>
</feature>
<feature type="region of interest" description="Disordered" evidence="3">
    <location>
        <begin position="604"/>
        <end position="760"/>
    </location>
</feature>
<feature type="compositionally biased region" description="Polar residues" evidence="3">
    <location>
        <begin position="702"/>
        <end position="740"/>
    </location>
</feature>
<feature type="compositionally biased region" description="Polar residues" evidence="3">
    <location>
        <begin position="399"/>
        <end position="408"/>
    </location>
</feature>
<reference evidence="6" key="1">
    <citation type="submission" date="2020-11" db="EMBL/GenBank/DDBJ databases">
        <authorList>
            <consortium name="DOE Joint Genome Institute"/>
            <person name="Ahrendt S."/>
            <person name="Riley R."/>
            <person name="Andreopoulos W."/>
            <person name="Labutti K."/>
            <person name="Pangilinan J."/>
            <person name="Ruiz-Duenas F.J."/>
            <person name="Barrasa J.M."/>
            <person name="Sanchez-Garcia M."/>
            <person name="Camarero S."/>
            <person name="Miyauchi S."/>
            <person name="Serrano A."/>
            <person name="Linde D."/>
            <person name="Babiker R."/>
            <person name="Drula E."/>
            <person name="Ayuso-Fernandez I."/>
            <person name="Pacheco R."/>
            <person name="Padilla G."/>
            <person name="Ferreira P."/>
            <person name="Barriuso J."/>
            <person name="Kellner H."/>
            <person name="Castanera R."/>
            <person name="Alfaro M."/>
            <person name="Ramirez L."/>
            <person name="Pisabarro A.G."/>
            <person name="Kuo A."/>
            <person name="Tritt A."/>
            <person name="Lipzen A."/>
            <person name="He G."/>
            <person name="Yan M."/>
            <person name="Ng V."/>
            <person name="Cullen D."/>
            <person name="Martin F."/>
            <person name="Rosso M.-N."/>
            <person name="Henrissat B."/>
            <person name="Hibbett D."/>
            <person name="Martinez A.T."/>
            <person name="Grigoriev I.V."/>
        </authorList>
    </citation>
    <scope>NUCLEOTIDE SEQUENCE</scope>
    <source>
        <strain evidence="6">MF-IS2</strain>
    </source>
</reference>
<evidence type="ECO:0000256" key="2">
    <source>
        <dbReference type="ARBA" id="ARBA00022737"/>
    </source>
</evidence>
<feature type="compositionally biased region" description="Pro residues" evidence="3">
    <location>
        <begin position="933"/>
        <end position="946"/>
    </location>
</feature>
<keyword evidence="4" id="KW-1133">Transmembrane helix</keyword>
<evidence type="ECO:0000313" key="7">
    <source>
        <dbReference type="Proteomes" id="UP000807342"/>
    </source>
</evidence>
<dbReference type="EMBL" id="MU151078">
    <property type="protein sequence ID" value="KAF9451905.1"/>
    <property type="molecule type" value="Genomic_DNA"/>
</dbReference>
<dbReference type="SUPFAM" id="SSF117281">
    <property type="entry name" value="Kelch motif"/>
    <property type="match status" value="2"/>
</dbReference>
<dbReference type="Gene3D" id="2.120.10.80">
    <property type="entry name" value="Kelch-type beta propeller"/>
    <property type="match status" value="2"/>
</dbReference>
<feature type="chain" id="PRO_5040466720" description="Galactose oxidase" evidence="5">
    <location>
        <begin position="30"/>
        <end position="1048"/>
    </location>
</feature>
<protein>
    <recommendedName>
        <fullName evidence="8">Galactose oxidase</fullName>
    </recommendedName>
</protein>
<feature type="signal peptide" evidence="5">
    <location>
        <begin position="1"/>
        <end position="29"/>
    </location>
</feature>
<feature type="transmembrane region" description="Helical" evidence="4">
    <location>
        <begin position="429"/>
        <end position="453"/>
    </location>
</feature>
<keyword evidence="4" id="KW-0812">Transmembrane</keyword>
<proteinExistence type="predicted"/>
<accession>A0A9P5XJK6</accession>
<keyword evidence="4" id="KW-0472">Membrane</keyword>
<evidence type="ECO:0008006" key="8">
    <source>
        <dbReference type="Google" id="ProtNLM"/>
    </source>
</evidence>
<feature type="compositionally biased region" description="Basic and acidic residues" evidence="3">
    <location>
        <begin position="826"/>
        <end position="835"/>
    </location>
</feature>
<dbReference type="InterPro" id="IPR015915">
    <property type="entry name" value="Kelch-typ_b-propeller"/>
</dbReference>
<keyword evidence="5" id="KW-0732">Signal</keyword>
<keyword evidence="7" id="KW-1185">Reference proteome</keyword>
<feature type="region of interest" description="Disordered" evidence="3">
    <location>
        <begin position="577"/>
        <end position="596"/>
    </location>
</feature>
<feature type="region of interest" description="Disordered" evidence="3">
    <location>
        <begin position="879"/>
        <end position="1023"/>
    </location>
</feature>
<evidence type="ECO:0000256" key="1">
    <source>
        <dbReference type="ARBA" id="ARBA00022441"/>
    </source>
</evidence>
<evidence type="ECO:0000256" key="3">
    <source>
        <dbReference type="SAM" id="MobiDB-lite"/>
    </source>
</evidence>
<feature type="compositionally biased region" description="Basic and acidic residues" evidence="3">
    <location>
        <begin position="642"/>
        <end position="658"/>
    </location>
</feature>
<dbReference type="Proteomes" id="UP000807342">
    <property type="component" value="Unassembled WGS sequence"/>
</dbReference>
<dbReference type="PANTHER" id="PTHR46093">
    <property type="entry name" value="ACYL-COA-BINDING DOMAIN-CONTAINING PROTEIN 5"/>
    <property type="match status" value="1"/>
</dbReference>
<name>A0A9P5XJK6_9AGAR</name>
<feature type="region of interest" description="Disordered" evidence="3">
    <location>
        <begin position="371"/>
        <end position="423"/>
    </location>
</feature>
<evidence type="ECO:0000256" key="4">
    <source>
        <dbReference type="SAM" id="Phobius"/>
    </source>
</evidence>
<comment type="caution">
    <text evidence="6">The sequence shown here is derived from an EMBL/GenBank/DDBJ whole genome shotgun (WGS) entry which is preliminary data.</text>
</comment>
<evidence type="ECO:0000256" key="5">
    <source>
        <dbReference type="SAM" id="SignalP"/>
    </source>
</evidence>
<keyword evidence="1" id="KW-0880">Kelch repeat</keyword>
<dbReference type="PANTHER" id="PTHR46093:SF18">
    <property type="entry name" value="FIBRONECTIN TYPE-III DOMAIN-CONTAINING PROTEIN"/>
    <property type="match status" value="1"/>
</dbReference>
<sequence length="1048" mass="111745">MNLRHMERGGRNLPNLLLVLSLFSELSVAYSPEPRWGQAAVVVNDALFVHGGKTDRFNSYSYTSAPNTNDLLYLSLSKPFDTASPPWELVGSSTNSSTPQGPAISWHTLSAFNGSGALLFGGQPGPNSLTVIVDGADSAILLDVADQSQPVWHPQAASWAGQPIRRIYHSSATSLSGIVYIIGGQTADDSGHAFSEHYAFDPRALTFSQLPAENGPPALYGHASLMLTDGRLLVLGGITQGSPIPFSTIWVLDTTKDALIWVPLQVDTSSLPAPRRAFAAAVIAEGKILIHGGSDESLQTNFDDGWILDTSREPAVWTRIDQLTQIGPRRDHCAISSNEQVIFSFGYSNSGPAPAAMQIFDLSTNSYIPSYAPPSPTTAPTQTIPGQTGTPTGTVTHPNSGASSGSTHTTQTATPGGNAGGGNGEKKPVAAIAAGTTLGVLGAIAIGAAVIIYSRRHQRARDRSFLVIDGDDDDGHGSLHAGPIIPAAAMYDEKGAPSTGRWGNGLLGSAFGIAGTITAVAKLRNTRGAYQRRDMLADEDTRDFGEWYNTRRRDGTGGSSWSLRSILGARFRSREPSTFSLGSASHRPERTDPFSDGTSLIMYDEDPATPGVDAAGPSNRRETSYASTGGYSYVDPFADPIQEEKRSGSQRDLGRYRDEEYEPTSAATILSRPPVSLPTIRMVPPVSTGGHPLSPLSEHTSKTSLSNDYTASSSHVLESPLETSASHSTAQTTMEPTSSRSSHKPPIGSPRSPGLLSSTIIPASVPLPNVRRSNSWWSKFYRTSFLDRKSSSASRGSALFEIRDPNPPPVLNPIREGTSSVAADDSSSKSDHHVSNSEQLSRTRSKVYAADPGKSLTSLRTADTEQIERMAGTMDVVQRVRTRSQRTSGSISSSGLSIDTGQIGGEGNGDDGLPVSSAAQVIAEEGSSTTPRPHSPAPPIPILPPPSRHKSMSTRELLPSSSQIPLVTTPTIERPPTGPTSPSSVAARIQMYERRLSQDQEQLPPTNTRHWEEKSPKKSRVSVNYGFVPRPNLFIANPDHRISRSGDS</sequence>
<dbReference type="Pfam" id="PF24681">
    <property type="entry name" value="Kelch_KLHDC2_KLHL20_DRC7"/>
    <property type="match status" value="1"/>
</dbReference>
<dbReference type="OrthoDB" id="432528at2759"/>
<feature type="compositionally biased region" description="Polar residues" evidence="3">
    <location>
        <begin position="959"/>
        <end position="971"/>
    </location>
</feature>
<feature type="compositionally biased region" description="Low complexity" evidence="3">
    <location>
        <begin position="378"/>
        <end position="398"/>
    </location>
</feature>
<feature type="compositionally biased region" description="Polar residues" evidence="3">
    <location>
        <begin position="999"/>
        <end position="1008"/>
    </location>
</feature>
<keyword evidence="2" id="KW-0677">Repeat</keyword>
<evidence type="ECO:0000313" key="6">
    <source>
        <dbReference type="EMBL" id="KAF9451905.1"/>
    </source>
</evidence>
<gene>
    <name evidence="6" type="ORF">P691DRAFT_785787</name>
</gene>